<proteinExistence type="predicted"/>
<keyword evidence="1" id="KW-1133">Transmembrane helix</keyword>
<dbReference type="EMBL" id="CP081869">
    <property type="protein sequence ID" value="QZO01710.1"/>
    <property type="molecule type" value="Genomic_DNA"/>
</dbReference>
<protein>
    <submittedName>
        <fullName evidence="2">Anti-sigma factor</fullName>
    </submittedName>
</protein>
<accession>A0A9E6RD90</accession>
<keyword evidence="1" id="KW-0472">Membrane</keyword>
<name>A0A9E6RD90_9HYPH</name>
<dbReference type="Gene3D" id="1.10.10.1320">
    <property type="entry name" value="Anti-sigma factor, zinc-finger domain"/>
    <property type="match status" value="1"/>
</dbReference>
<evidence type="ECO:0000313" key="3">
    <source>
        <dbReference type="Proteomes" id="UP000825701"/>
    </source>
</evidence>
<keyword evidence="1" id="KW-0812">Transmembrane</keyword>
<reference evidence="2" key="1">
    <citation type="submission" date="2021-08" db="EMBL/GenBank/DDBJ databases">
        <authorList>
            <person name="Zhang H."/>
            <person name="Xu M."/>
            <person name="Yu Z."/>
            <person name="Yang L."/>
            <person name="Cai Y."/>
        </authorList>
    </citation>
    <scope>NUCLEOTIDE SEQUENCE</scope>
    <source>
        <strain evidence="2">CHL1</strain>
    </source>
</reference>
<evidence type="ECO:0000256" key="1">
    <source>
        <dbReference type="SAM" id="Phobius"/>
    </source>
</evidence>
<keyword evidence="3" id="KW-1185">Reference proteome</keyword>
<organism evidence="2 3">
    <name type="scientific">Chenggangzhangella methanolivorans</name>
    <dbReference type="NCBI Taxonomy" id="1437009"/>
    <lineage>
        <taxon>Bacteria</taxon>
        <taxon>Pseudomonadati</taxon>
        <taxon>Pseudomonadota</taxon>
        <taxon>Alphaproteobacteria</taxon>
        <taxon>Hyphomicrobiales</taxon>
        <taxon>Methylopilaceae</taxon>
        <taxon>Chenggangzhangella</taxon>
    </lineage>
</organism>
<dbReference type="AlphaFoldDB" id="A0A9E6RD90"/>
<evidence type="ECO:0000313" key="2">
    <source>
        <dbReference type="EMBL" id="QZO01710.1"/>
    </source>
</evidence>
<dbReference type="Proteomes" id="UP000825701">
    <property type="component" value="Chromosome"/>
</dbReference>
<gene>
    <name evidence="2" type="ORF">K6K41_10210</name>
</gene>
<feature type="transmembrane region" description="Helical" evidence="1">
    <location>
        <begin position="86"/>
        <end position="105"/>
    </location>
</feature>
<dbReference type="KEGG" id="cmet:K6K41_10210"/>
<dbReference type="InterPro" id="IPR041916">
    <property type="entry name" value="Anti_sigma_zinc_sf"/>
</dbReference>
<sequence length="258" mass="27733">MTAVRPILEDDLQAYVDGELDAGRRAEVEAYLEGQPDVARRVAEFVAHRAELQAAFGPIAHETVPVELSVARLIADRRKASAYPGWASMAAAVAMLVVGAGAGWYGRGAFEPRLVGVVALAQEASASFATYASDHSRPVEVEAGDSEGLLSWISNRLKRPVTVPDLTSSGYRFMGGRIVATTHGPAAMLMYDDDRGSRLVMLMRPMREQFVPMSDQSADGVAGFAWAQNSMGYSLTGDIAPSVLHPIANEARRQADKI</sequence>